<evidence type="ECO:0000313" key="5">
    <source>
        <dbReference type="Proteomes" id="UP000663852"/>
    </source>
</evidence>
<accession>A0A814TQT4</accession>
<feature type="coiled-coil region" evidence="1">
    <location>
        <begin position="422"/>
        <end position="467"/>
    </location>
</feature>
<evidence type="ECO:0008006" key="6">
    <source>
        <dbReference type="Google" id="ProtNLM"/>
    </source>
</evidence>
<dbReference type="PROSITE" id="PS00675">
    <property type="entry name" value="SIGMA54_INTERACT_1"/>
    <property type="match status" value="1"/>
</dbReference>
<comment type="caution">
    <text evidence="3">The sequence shown here is derived from an EMBL/GenBank/DDBJ whole genome shotgun (WGS) entry which is preliminary data.</text>
</comment>
<name>A0A814TQT4_ADIRI</name>
<proteinExistence type="predicted"/>
<protein>
    <recommendedName>
        <fullName evidence="6">AIG1-type G domain-containing protein</fullName>
    </recommendedName>
</protein>
<evidence type="ECO:0000313" key="4">
    <source>
        <dbReference type="Proteomes" id="UP000663828"/>
    </source>
</evidence>
<evidence type="ECO:0000313" key="2">
    <source>
        <dbReference type="EMBL" id="CAF0777875.1"/>
    </source>
</evidence>
<dbReference type="Gene3D" id="3.40.50.300">
    <property type="entry name" value="P-loop containing nucleotide triphosphate hydrolases"/>
    <property type="match status" value="1"/>
</dbReference>
<organism evidence="3 5">
    <name type="scientific">Adineta ricciae</name>
    <name type="common">Rotifer</name>
    <dbReference type="NCBI Taxonomy" id="249248"/>
    <lineage>
        <taxon>Eukaryota</taxon>
        <taxon>Metazoa</taxon>
        <taxon>Spiralia</taxon>
        <taxon>Gnathifera</taxon>
        <taxon>Rotifera</taxon>
        <taxon>Eurotatoria</taxon>
        <taxon>Bdelloidea</taxon>
        <taxon>Adinetida</taxon>
        <taxon>Adinetidae</taxon>
        <taxon>Adineta</taxon>
    </lineage>
</organism>
<dbReference type="PANTHER" id="PTHR32046">
    <property type="entry name" value="G DOMAIN-CONTAINING PROTEIN"/>
    <property type="match status" value="1"/>
</dbReference>
<reference evidence="3" key="1">
    <citation type="submission" date="2021-02" db="EMBL/GenBank/DDBJ databases">
        <authorList>
            <person name="Nowell W R."/>
        </authorList>
    </citation>
    <scope>NUCLEOTIDE SEQUENCE</scope>
</reference>
<dbReference type="EMBL" id="CAJNOR010000058">
    <property type="protein sequence ID" value="CAF0777875.1"/>
    <property type="molecule type" value="Genomic_DNA"/>
</dbReference>
<evidence type="ECO:0000256" key="1">
    <source>
        <dbReference type="SAM" id="Coils"/>
    </source>
</evidence>
<sequence>MTHIKRFVVIGETGAGKSAFINAMYNYYFGTRDVDEVFNLETKSAIKLAIPCKGWDDLVSEASQSSERDINDQTKSQTTRTTAYSLKVNENLVLELIDTPGFNDTAGVSNDETNLEQIEKALRSVDYLNGIIIVANGSTMRMGTSFQYFLSLLREIWPNSLTDNVCVVLTNCHEISCNLDFAILQQLFKVNNERIFHIQNNLFAWDRKSNSGKTFQRLRGNFEDTIDEINHLVEVVLDKFENVSTEAFRKISIQQPLIEEHIQELITRMISLIGTYKHQTNIETSIKNAKKTMDDNKQWDKQHEITAIKWMEVPGDPELEEISSATEKSTIINVICSIASFPGKVIKKIKKSHKQCSDPPTALNNKSEAECNCITCPNNTPESVSNPSEVATKQNRNVQHTYKANEVKVQLTLPDNVAISHHKDADKQVQTLSNELETLGKKQEALRNELDMLLEQLKSDAQQIRQINAHVDLIDRNKDLLTKFQKEINETTDPLGMKPYFDTTIGILKLPSSGASLPADGEQMETDI</sequence>
<keyword evidence="1" id="KW-0175">Coiled coil</keyword>
<dbReference type="OrthoDB" id="8954335at2759"/>
<evidence type="ECO:0000313" key="3">
    <source>
        <dbReference type="EMBL" id="CAF1165005.1"/>
    </source>
</evidence>
<dbReference type="InterPro" id="IPR025662">
    <property type="entry name" value="Sigma_54_int_dom_ATP-bd_1"/>
</dbReference>
<dbReference type="PANTHER" id="PTHR32046:SF12">
    <property type="entry name" value="AIG1-TYPE G DOMAIN-CONTAINING PROTEIN"/>
    <property type="match status" value="1"/>
</dbReference>
<dbReference type="InterPro" id="IPR027417">
    <property type="entry name" value="P-loop_NTPase"/>
</dbReference>
<dbReference type="SUPFAM" id="SSF52540">
    <property type="entry name" value="P-loop containing nucleoside triphosphate hydrolases"/>
    <property type="match status" value="2"/>
</dbReference>
<dbReference type="AlphaFoldDB" id="A0A814TQT4"/>
<dbReference type="Proteomes" id="UP000663852">
    <property type="component" value="Unassembled WGS sequence"/>
</dbReference>
<dbReference type="EMBL" id="CAJNOJ010000127">
    <property type="protein sequence ID" value="CAF1165005.1"/>
    <property type="molecule type" value="Genomic_DNA"/>
</dbReference>
<keyword evidence="4" id="KW-1185">Reference proteome</keyword>
<gene>
    <name evidence="3" type="ORF">EDS130_LOCUS23361</name>
    <name evidence="2" type="ORF">XAT740_LOCUS1805</name>
</gene>
<dbReference type="Proteomes" id="UP000663828">
    <property type="component" value="Unassembled WGS sequence"/>
</dbReference>